<dbReference type="RefSeq" id="XP_005843862.1">
    <property type="nucleotide sequence ID" value="XM_005843800.1"/>
</dbReference>
<dbReference type="GO" id="GO:0070390">
    <property type="term" value="C:transcription export complex 2"/>
    <property type="evidence" value="ECO:0007669"/>
    <property type="project" value="TreeGrafter"/>
</dbReference>
<proteinExistence type="predicted"/>
<dbReference type="OrthoDB" id="264795at2759"/>
<dbReference type="Proteomes" id="UP000008141">
    <property type="component" value="Unassembled WGS sequence"/>
</dbReference>
<dbReference type="PANTHER" id="PTHR12436">
    <property type="entry name" value="80 KDA MCM3-ASSOCIATED PROTEIN"/>
    <property type="match status" value="1"/>
</dbReference>
<sequence length="135" mass="15154">MAEGEADAGGEGGMRAGAIVGTCEEMCPAVERERRSRLSDIQIFERLDLENSGLTSAELAVKRFARTDARLGLIHKFLWDRYRSVRQDLYIQGMDDEFSVNIFEEVVRFHLLSEHELCEEEASSSLCRPSAPCPA</sequence>
<reference evidence="2 3" key="1">
    <citation type="journal article" date="2010" name="Plant Cell">
        <title>The Chlorella variabilis NC64A genome reveals adaptation to photosymbiosis, coevolution with viruses, and cryptic sex.</title>
        <authorList>
            <person name="Blanc G."/>
            <person name="Duncan G."/>
            <person name="Agarkova I."/>
            <person name="Borodovsky M."/>
            <person name="Gurnon J."/>
            <person name="Kuo A."/>
            <person name="Lindquist E."/>
            <person name="Lucas S."/>
            <person name="Pangilinan J."/>
            <person name="Polle J."/>
            <person name="Salamov A."/>
            <person name="Terry A."/>
            <person name="Yamada T."/>
            <person name="Dunigan D.D."/>
            <person name="Grigoriev I.V."/>
            <person name="Claverie J.M."/>
            <person name="Van Etten J.L."/>
        </authorList>
    </citation>
    <scope>NUCLEOTIDE SEQUENCE [LARGE SCALE GENOMIC DNA]</scope>
    <source>
        <strain evidence="2 3">NC64A</strain>
    </source>
</reference>
<evidence type="ECO:0000259" key="1">
    <source>
        <dbReference type="Pfam" id="PF03399"/>
    </source>
</evidence>
<feature type="domain" description="SAC3/GANP/THP3 conserved" evidence="1">
    <location>
        <begin position="26"/>
        <end position="69"/>
    </location>
</feature>
<protein>
    <recommendedName>
        <fullName evidence="1">SAC3/GANP/THP3 conserved domain-containing protein</fullName>
    </recommendedName>
</protein>
<dbReference type="STRING" id="554065.E1ZQR0"/>
<dbReference type="InParanoid" id="E1ZQR0"/>
<dbReference type="GO" id="GO:0006406">
    <property type="term" value="P:mRNA export from nucleus"/>
    <property type="evidence" value="ECO:0007669"/>
    <property type="project" value="TreeGrafter"/>
</dbReference>
<dbReference type="KEGG" id="cvr:CHLNCDRAFT_54836"/>
<feature type="domain" description="SAC3/GANP/THP3 conserved" evidence="1">
    <location>
        <begin position="70"/>
        <end position="123"/>
    </location>
</feature>
<dbReference type="GO" id="GO:0005737">
    <property type="term" value="C:cytoplasm"/>
    <property type="evidence" value="ECO:0007669"/>
    <property type="project" value="TreeGrafter"/>
</dbReference>
<dbReference type="EMBL" id="GL433860">
    <property type="protein sequence ID" value="EFN51760.1"/>
    <property type="molecule type" value="Genomic_DNA"/>
</dbReference>
<dbReference type="PANTHER" id="PTHR12436:SF3">
    <property type="entry name" value="GERMINAL-CENTER ASSOCIATED NUCLEAR PROTEIN"/>
    <property type="match status" value="1"/>
</dbReference>
<dbReference type="Gene3D" id="1.25.40.990">
    <property type="match status" value="1"/>
</dbReference>
<gene>
    <name evidence="2" type="ORF">CHLNCDRAFT_54836</name>
</gene>
<dbReference type="GeneID" id="17351279"/>
<name>E1ZQR0_CHLVA</name>
<dbReference type="AlphaFoldDB" id="E1ZQR0"/>
<dbReference type="InterPro" id="IPR045107">
    <property type="entry name" value="SAC3/GANP/THP3"/>
</dbReference>
<organism evidence="3">
    <name type="scientific">Chlorella variabilis</name>
    <name type="common">Green alga</name>
    <dbReference type="NCBI Taxonomy" id="554065"/>
    <lineage>
        <taxon>Eukaryota</taxon>
        <taxon>Viridiplantae</taxon>
        <taxon>Chlorophyta</taxon>
        <taxon>core chlorophytes</taxon>
        <taxon>Trebouxiophyceae</taxon>
        <taxon>Chlorellales</taxon>
        <taxon>Chlorellaceae</taxon>
        <taxon>Chlorella clade</taxon>
        <taxon>Chlorella</taxon>
    </lineage>
</organism>
<dbReference type="InterPro" id="IPR005062">
    <property type="entry name" value="SAC3/GANP/THP3_conserved"/>
</dbReference>
<keyword evidence="3" id="KW-1185">Reference proteome</keyword>
<evidence type="ECO:0000313" key="2">
    <source>
        <dbReference type="EMBL" id="EFN51760.1"/>
    </source>
</evidence>
<evidence type="ECO:0000313" key="3">
    <source>
        <dbReference type="Proteomes" id="UP000008141"/>
    </source>
</evidence>
<dbReference type="eggNOG" id="KOG1860">
    <property type="taxonomic scope" value="Eukaryota"/>
</dbReference>
<accession>E1ZQR0</accession>
<dbReference type="Pfam" id="PF03399">
    <property type="entry name" value="SAC3_GANP"/>
    <property type="match status" value="2"/>
</dbReference>